<dbReference type="AlphaFoldDB" id="A0A0F9CGY8"/>
<dbReference type="EMBL" id="LAZR01044317">
    <property type="protein sequence ID" value="KKL04956.1"/>
    <property type="molecule type" value="Genomic_DNA"/>
</dbReference>
<evidence type="ECO:0000256" key="9">
    <source>
        <dbReference type="ARBA" id="ARBA00022679"/>
    </source>
</evidence>
<keyword evidence="9" id="KW-0808">Transferase</keyword>
<dbReference type="PANTHER" id="PTHR34148:SF1">
    <property type="entry name" value="ADENOSYLCOBINAMIDE-GDP RIBAZOLETRANSFERASE"/>
    <property type="match status" value="1"/>
</dbReference>
<accession>A0A0F9CGY8</accession>
<reference evidence="20" key="1">
    <citation type="journal article" date="2015" name="Nature">
        <title>Complex archaea that bridge the gap between prokaryotes and eukaryotes.</title>
        <authorList>
            <person name="Spang A."/>
            <person name="Saw J.H."/>
            <person name="Jorgensen S.L."/>
            <person name="Zaremba-Niedzwiedzka K."/>
            <person name="Martijn J."/>
            <person name="Lind A.E."/>
            <person name="van Eijk R."/>
            <person name="Schleper C."/>
            <person name="Guy L."/>
            <person name="Ettema T.J."/>
        </authorList>
    </citation>
    <scope>NUCLEOTIDE SEQUENCE</scope>
</reference>
<dbReference type="UniPathway" id="UPA00148">
    <property type="reaction ID" value="UER00238"/>
</dbReference>
<sequence length="143" mass="15200">TGTLGFVSGFSIYILKICLFYEIISKWAGGFPYYLFAAPALSRGGVAISGYMFPYAGGEKGLGRSFVSSIGLFQASVSFLLMGIISFNRDNILSLISAPAVSAFGIIWGLVCMKKIGGITGDTLGAGIEMSELFYLALFIAIF</sequence>
<comment type="catalytic activity">
    <reaction evidence="17">
        <text>alpha-ribazole + adenosylcob(III)inamide-GDP = adenosylcob(III)alamin + GMP + H(+)</text>
        <dbReference type="Rhea" id="RHEA:16049"/>
        <dbReference type="ChEBI" id="CHEBI:10329"/>
        <dbReference type="ChEBI" id="CHEBI:15378"/>
        <dbReference type="ChEBI" id="CHEBI:18408"/>
        <dbReference type="ChEBI" id="CHEBI:58115"/>
        <dbReference type="ChEBI" id="CHEBI:60487"/>
        <dbReference type="EC" id="2.7.8.26"/>
    </reaction>
</comment>
<comment type="caution">
    <text evidence="20">The sequence shown here is derived from an EMBL/GenBank/DDBJ whole genome shotgun (WGS) entry which is preliminary data.</text>
</comment>
<evidence type="ECO:0000256" key="15">
    <source>
        <dbReference type="ARBA" id="ARBA00032605"/>
    </source>
</evidence>
<comment type="cofactor">
    <cofactor evidence="1">
        <name>Mg(2+)</name>
        <dbReference type="ChEBI" id="CHEBI:18420"/>
    </cofactor>
</comment>
<evidence type="ECO:0000313" key="20">
    <source>
        <dbReference type="EMBL" id="KKL04956.1"/>
    </source>
</evidence>
<evidence type="ECO:0000256" key="10">
    <source>
        <dbReference type="ARBA" id="ARBA00022692"/>
    </source>
</evidence>
<keyword evidence="13 19" id="KW-0472">Membrane</keyword>
<dbReference type="PANTHER" id="PTHR34148">
    <property type="entry name" value="ADENOSYLCOBINAMIDE-GDP RIBAZOLETRANSFERASE"/>
    <property type="match status" value="1"/>
</dbReference>
<evidence type="ECO:0000256" key="3">
    <source>
        <dbReference type="ARBA" id="ARBA00004663"/>
    </source>
</evidence>
<dbReference type="InterPro" id="IPR003805">
    <property type="entry name" value="CobS"/>
</dbReference>
<comment type="similarity">
    <text evidence="4">Belongs to the CobS family.</text>
</comment>
<dbReference type="GO" id="GO:0008818">
    <property type="term" value="F:cobalamin 5'-phosphate synthase activity"/>
    <property type="evidence" value="ECO:0007669"/>
    <property type="project" value="InterPro"/>
</dbReference>
<evidence type="ECO:0000256" key="17">
    <source>
        <dbReference type="ARBA" id="ARBA00048623"/>
    </source>
</evidence>
<evidence type="ECO:0000256" key="18">
    <source>
        <dbReference type="ARBA" id="ARBA00049504"/>
    </source>
</evidence>
<evidence type="ECO:0000256" key="16">
    <source>
        <dbReference type="ARBA" id="ARBA00032853"/>
    </source>
</evidence>
<keyword evidence="8" id="KW-0169">Cobalamin biosynthesis</keyword>
<evidence type="ECO:0000256" key="6">
    <source>
        <dbReference type="ARBA" id="ARBA00015850"/>
    </source>
</evidence>
<evidence type="ECO:0000256" key="19">
    <source>
        <dbReference type="SAM" id="Phobius"/>
    </source>
</evidence>
<evidence type="ECO:0000256" key="11">
    <source>
        <dbReference type="ARBA" id="ARBA00022842"/>
    </source>
</evidence>
<evidence type="ECO:0000256" key="7">
    <source>
        <dbReference type="ARBA" id="ARBA00022475"/>
    </source>
</evidence>
<dbReference type="EC" id="2.7.8.26" evidence="5"/>
<feature type="non-terminal residue" evidence="20">
    <location>
        <position position="1"/>
    </location>
</feature>
<feature type="transmembrane region" description="Helical" evidence="19">
    <location>
        <begin position="92"/>
        <end position="111"/>
    </location>
</feature>
<comment type="pathway">
    <text evidence="3">Cofactor biosynthesis; adenosylcobalamin biosynthesis; adenosylcobalamin from cob(II)yrinate a,c-diamide: step 7/7.</text>
</comment>
<gene>
    <name evidence="20" type="ORF">LCGC14_2610850</name>
</gene>
<evidence type="ECO:0000256" key="14">
    <source>
        <dbReference type="ARBA" id="ARBA00025228"/>
    </source>
</evidence>
<keyword evidence="11" id="KW-0460">Magnesium</keyword>
<name>A0A0F9CGY8_9ZZZZ</name>
<dbReference type="GO" id="GO:0009236">
    <property type="term" value="P:cobalamin biosynthetic process"/>
    <property type="evidence" value="ECO:0007669"/>
    <property type="project" value="UniProtKB-UniPathway"/>
</dbReference>
<evidence type="ECO:0000256" key="12">
    <source>
        <dbReference type="ARBA" id="ARBA00022989"/>
    </source>
</evidence>
<feature type="transmembrane region" description="Helical" evidence="19">
    <location>
        <begin position="6"/>
        <end position="24"/>
    </location>
</feature>
<dbReference type="GO" id="GO:0051073">
    <property type="term" value="F:adenosylcobinamide-GDP ribazoletransferase activity"/>
    <property type="evidence" value="ECO:0007669"/>
    <property type="project" value="UniProtKB-EC"/>
</dbReference>
<keyword evidence="12 19" id="KW-1133">Transmembrane helix</keyword>
<keyword evidence="7" id="KW-1003">Cell membrane</keyword>
<comment type="function">
    <text evidence="14">Joins adenosylcobinamide-GDP and alpha-ribazole to generate adenosylcobalamin (Ado-cobalamin). Also synthesizes adenosylcobalamin 5'-phosphate from adenosylcobinamide-GDP and alpha-ribazole 5'-phosphate.</text>
</comment>
<comment type="subcellular location">
    <subcellularLocation>
        <location evidence="2">Cell membrane</location>
        <topology evidence="2">Multi-pass membrane protein</topology>
    </subcellularLocation>
</comment>
<dbReference type="GO" id="GO:0005886">
    <property type="term" value="C:plasma membrane"/>
    <property type="evidence" value="ECO:0007669"/>
    <property type="project" value="UniProtKB-SubCell"/>
</dbReference>
<dbReference type="Pfam" id="PF02654">
    <property type="entry name" value="CobS"/>
    <property type="match status" value="1"/>
</dbReference>
<organism evidence="20">
    <name type="scientific">marine sediment metagenome</name>
    <dbReference type="NCBI Taxonomy" id="412755"/>
    <lineage>
        <taxon>unclassified sequences</taxon>
        <taxon>metagenomes</taxon>
        <taxon>ecological metagenomes</taxon>
    </lineage>
</organism>
<evidence type="ECO:0000256" key="4">
    <source>
        <dbReference type="ARBA" id="ARBA00010561"/>
    </source>
</evidence>
<proteinExistence type="inferred from homology"/>
<feature type="transmembrane region" description="Helical" evidence="19">
    <location>
        <begin position="31"/>
        <end position="53"/>
    </location>
</feature>
<comment type="catalytic activity">
    <reaction evidence="18">
        <text>alpha-ribazole 5'-phosphate + adenosylcob(III)inamide-GDP = adenosylcob(III)alamin 5'-phosphate + GMP + H(+)</text>
        <dbReference type="Rhea" id="RHEA:23560"/>
        <dbReference type="ChEBI" id="CHEBI:15378"/>
        <dbReference type="ChEBI" id="CHEBI:57918"/>
        <dbReference type="ChEBI" id="CHEBI:58115"/>
        <dbReference type="ChEBI" id="CHEBI:60487"/>
        <dbReference type="ChEBI" id="CHEBI:60493"/>
        <dbReference type="EC" id="2.7.8.26"/>
    </reaction>
</comment>
<feature type="transmembrane region" description="Helical" evidence="19">
    <location>
        <begin position="65"/>
        <end position="85"/>
    </location>
</feature>
<evidence type="ECO:0000256" key="1">
    <source>
        <dbReference type="ARBA" id="ARBA00001946"/>
    </source>
</evidence>
<evidence type="ECO:0000256" key="13">
    <source>
        <dbReference type="ARBA" id="ARBA00023136"/>
    </source>
</evidence>
<keyword evidence="10 19" id="KW-0812">Transmembrane</keyword>
<evidence type="ECO:0000256" key="5">
    <source>
        <dbReference type="ARBA" id="ARBA00013200"/>
    </source>
</evidence>
<evidence type="ECO:0000256" key="8">
    <source>
        <dbReference type="ARBA" id="ARBA00022573"/>
    </source>
</evidence>
<protein>
    <recommendedName>
        <fullName evidence="6">Adenosylcobinamide-GDP ribazoletransferase</fullName>
        <ecNumber evidence="5">2.7.8.26</ecNumber>
    </recommendedName>
    <alternativeName>
        <fullName evidence="16">Cobalamin synthase</fullName>
    </alternativeName>
    <alternativeName>
        <fullName evidence="15">Cobalamin-5'-phosphate synthase</fullName>
    </alternativeName>
</protein>
<evidence type="ECO:0000256" key="2">
    <source>
        <dbReference type="ARBA" id="ARBA00004651"/>
    </source>
</evidence>